<evidence type="ECO:0000313" key="1">
    <source>
        <dbReference type="EMBL" id="GAA0204060.1"/>
    </source>
</evidence>
<dbReference type="EMBL" id="BAAACR010000002">
    <property type="protein sequence ID" value="GAA0204060.1"/>
    <property type="molecule type" value="Genomic_DNA"/>
</dbReference>
<reference evidence="2" key="1">
    <citation type="journal article" date="2019" name="Int. J. Syst. Evol. Microbiol.">
        <title>The Global Catalogue of Microorganisms (GCM) 10K type strain sequencing project: providing services to taxonomists for standard genome sequencing and annotation.</title>
        <authorList>
            <consortium name="The Broad Institute Genomics Platform"/>
            <consortium name="The Broad Institute Genome Sequencing Center for Infectious Disease"/>
            <person name="Wu L."/>
            <person name="Ma J."/>
        </authorList>
    </citation>
    <scope>NUCLEOTIDE SEQUENCE [LARGE SCALE GENOMIC DNA]</scope>
    <source>
        <strain evidence="2">JCM 8542</strain>
    </source>
</reference>
<accession>A0ABP3CGF4</accession>
<dbReference type="Proteomes" id="UP001500399">
    <property type="component" value="Unassembled WGS sequence"/>
</dbReference>
<evidence type="ECO:0000313" key="2">
    <source>
        <dbReference type="Proteomes" id="UP001500399"/>
    </source>
</evidence>
<protein>
    <submittedName>
        <fullName evidence="1">Uncharacterized protein</fullName>
    </submittedName>
</protein>
<gene>
    <name evidence="1" type="ORF">GCM10008919_04190</name>
</gene>
<name>A0ABP3CGF4_9FIRM</name>
<keyword evidence="2" id="KW-1185">Reference proteome</keyword>
<comment type="caution">
    <text evidence="1">The sequence shown here is derived from an EMBL/GenBank/DDBJ whole genome shotgun (WGS) entry which is preliminary data.</text>
</comment>
<organism evidence="1 2">
    <name type="scientific">Selenomonas dianae</name>
    <dbReference type="NCBI Taxonomy" id="135079"/>
    <lineage>
        <taxon>Bacteria</taxon>
        <taxon>Bacillati</taxon>
        <taxon>Bacillota</taxon>
        <taxon>Negativicutes</taxon>
        <taxon>Selenomonadales</taxon>
        <taxon>Selenomonadaceae</taxon>
        <taxon>Selenomonas</taxon>
    </lineage>
</organism>
<proteinExistence type="predicted"/>
<sequence>METRLNLLGLGGFSYALNATTQIVTMNTNAKKSYSSIGFAPFQGLRLTAYRIDSTYTDYNIKENAVLISAAFFSIKYYRKKTEEVSV</sequence>